<keyword evidence="1" id="KW-0812">Transmembrane</keyword>
<protein>
    <submittedName>
        <fullName evidence="2">Uncharacterized protein</fullName>
    </submittedName>
</protein>
<comment type="caution">
    <text evidence="2">The sequence shown here is derived from an EMBL/GenBank/DDBJ whole genome shotgun (WGS) entry which is preliminary data.</text>
</comment>
<dbReference type="EMBL" id="BMKF01000002">
    <property type="protein sequence ID" value="GGB70601.1"/>
    <property type="molecule type" value="Genomic_DNA"/>
</dbReference>
<evidence type="ECO:0000256" key="1">
    <source>
        <dbReference type="SAM" id="Phobius"/>
    </source>
</evidence>
<keyword evidence="1" id="KW-1133">Transmembrane helix</keyword>
<keyword evidence="3" id="KW-1185">Reference proteome</keyword>
<gene>
    <name evidence="2" type="ORF">GCM10011503_19120</name>
</gene>
<sequence length="105" mass="11284">MKLVKAFAVMTIAAGVMAVLVWQFWLKDQVAFGKVATAYGAKMVCSCRFVAGREMASCRGDFTDDFSAITFTEQDQSIRASAASGYVSATAFYEPGLGCTLRPST</sequence>
<dbReference type="Proteomes" id="UP000628854">
    <property type="component" value="Unassembled WGS sequence"/>
</dbReference>
<organism evidence="2 3">
    <name type="scientific">Henriciella pelagia</name>
    <dbReference type="NCBI Taxonomy" id="1977912"/>
    <lineage>
        <taxon>Bacteria</taxon>
        <taxon>Pseudomonadati</taxon>
        <taxon>Pseudomonadota</taxon>
        <taxon>Alphaproteobacteria</taxon>
        <taxon>Hyphomonadales</taxon>
        <taxon>Hyphomonadaceae</taxon>
        <taxon>Henriciella</taxon>
    </lineage>
</organism>
<name>A0ABQ1JK94_9PROT</name>
<evidence type="ECO:0000313" key="3">
    <source>
        <dbReference type="Proteomes" id="UP000628854"/>
    </source>
</evidence>
<dbReference type="RefSeq" id="WP_084392550.1">
    <property type="nucleotide sequence ID" value="NZ_BMKF01000002.1"/>
</dbReference>
<keyword evidence="1" id="KW-0472">Membrane</keyword>
<evidence type="ECO:0000313" key="2">
    <source>
        <dbReference type="EMBL" id="GGB70601.1"/>
    </source>
</evidence>
<proteinExistence type="predicted"/>
<reference evidence="3" key="1">
    <citation type="journal article" date="2019" name="Int. J. Syst. Evol. Microbiol.">
        <title>The Global Catalogue of Microorganisms (GCM) 10K type strain sequencing project: providing services to taxonomists for standard genome sequencing and annotation.</title>
        <authorList>
            <consortium name="The Broad Institute Genomics Platform"/>
            <consortium name="The Broad Institute Genome Sequencing Center for Infectious Disease"/>
            <person name="Wu L."/>
            <person name="Ma J."/>
        </authorList>
    </citation>
    <scope>NUCLEOTIDE SEQUENCE [LARGE SCALE GENOMIC DNA]</scope>
    <source>
        <strain evidence="3">CGMCC 1.15928</strain>
    </source>
</reference>
<feature type="transmembrane region" description="Helical" evidence="1">
    <location>
        <begin position="6"/>
        <end position="26"/>
    </location>
</feature>
<accession>A0ABQ1JK94</accession>